<keyword evidence="6 9" id="KW-1015">Disulfide bond</keyword>
<keyword evidence="3" id="KW-0735">Signal-anchor</keyword>
<evidence type="ECO:0000256" key="4">
    <source>
        <dbReference type="ARBA" id="ARBA00022989"/>
    </source>
</evidence>
<dbReference type="PROSITE" id="PS00420">
    <property type="entry name" value="SRCR_1"/>
    <property type="match status" value="1"/>
</dbReference>
<dbReference type="GO" id="GO:0005044">
    <property type="term" value="F:scavenger receptor activity"/>
    <property type="evidence" value="ECO:0007669"/>
    <property type="project" value="InterPro"/>
</dbReference>
<evidence type="ECO:0000256" key="7">
    <source>
        <dbReference type="ARBA" id="ARBA00023170"/>
    </source>
</evidence>
<keyword evidence="13" id="KW-1185">Reference proteome</keyword>
<keyword evidence="4" id="KW-1133">Transmembrane helix</keyword>
<evidence type="ECO:0000313" key="13">
    <source>
        <dbReference type="Proteomes" id="UP001181693"/>
    </source>
</evidence>
<dbReference type="InterPro" id="IPR003543">
    <property type="entry name" value="SR-AI/II"/>
</dbReference>
<keyword evidence="8" id="KW-0325">Glycoprotein</keyword>
<protein>
    <recommendedName>
        <fullName evidence="11">SRCR domain-containing protein</fullName>
    </recommendedName>
</protein>
<keyword evidence="5" id="KW-0472">Membrane</keyword>
<dbReference type="Pfam" id="PF01391">
    <property type="entry name" value="Collagen"/>
    <property type="match status" value="1"/>
</dbReference>
<feature type="disulfide bond" evidence="9">
    <location>
        <begin position="184"/>
        <end position="194"/>
    </location>
</feature>
<dbReference type="SUPFAM" id="SSF56487">
    <property type="entry name" value="SRCR-like"/>
    <property type="match status" value="1"/>
</dbReference>
<evidence type="ECO:0000313" key="12">
    <source>
        <dbReference type="EMBL" id="DBA29164.1"/>
    </source>
</evidence>
<feature type="compositionally biased region" description="Low complexity" evidence="10">
    <location>
        <begin position="57"/>
        <end position="67"/>
    </location>
</feature>
<feature type="domain" description="SRCR" evidence="11">
    <location>
        <begin position="114"/>
        <end position="215"/>
    </location>
</feature>
<evidence type="ECO:0000256" key="10">
    <source>
        <dbReference type="SAM" id="MobiDB-lite"/>
    </source>
</evidence>
<dbReference type="PANTHER" id="PTHR48071">
    <property type="entry name" value="SRCR DOMAIN-CONTAINING PROTEIN"/>
    <property type="match status" value="1"/>
</dbReference>
<dbReference type="FunFam" id="3.10.250.10:FF:000011">
    <property type="entry name" value="Scavenger receptor class A member 5"/>
    <property type="match status" value="1"/>
</dbReference>
<evidence type="ECO:0000256" key="3">
    <source>
        <dbReference type="ARBA" id="ARBA00022968"/>
    </source>
</evidence>
<dbReference type="InterPro" id="IPR008160">
    <property type="entry name" value="Collagen"/>
</dbReference>
<dbReference type="GO" id="GO:0016020">
    <property type="term" value="C:membrane"/>
    <property type="evidence" value="ECO:0007669"/>
    <property type="project" value="UniProtKB-SubCell"/>
</dbReference>
<organism evidence="12 13">
    <name type="scientific">Pyxicephalus adspersus</name>
    <name type="common">African bullfrog</name>
    <dbReference type="NCBI Taxonomy" id="30357"/>
    <lineage>
        <taxon>Eukaryota</taxon>
        <taxon>Metazoa</taxon>
        <taxon>Chordata</taxon>
        <taxon>Craniata</taxon>
        <taxon>Vertebrata</taxon>
        <taxon>Euteleostomi</taxon>
        <taxon>Amphibia</taxon>
        <taxon>Batrachia</taxon>
        <taxon>Anura</taxon>
        <taxon>Neobatrachia</taxon>
        <taxon>Ranoidea</taxon>
        <taxon>Pyxicephalidae</taxon>
        <taxon>Pyxicephalinae</taxon>
        <taxon>Pyxicephalus</taxon>
    </lineage>
</organism>
<dbReference type="PRINTS" id="PR01408">
    <property type="entry name" value="MACSCAVRCPTR"/>
</dbReference>
<sequence>MQQEMKEEVKTLNQITNDLKLKDWEHSVTLKNLTMVQGPPGPKGEKGDNGLQGMRGLSGSPGIPGLPGQRGYPGQGTKGAQGPKGEKGAKGERGERTFAAVDTTTPTSKPAPIVRIVDGSGPHQGRVEVYYNKEWGTVCDDHWDLNDGKVVCKMLGFSGVSRVFIKAFFGQGKVNKIWMDDVRCTGLETSITSCNFRGWGNTDCTHLEDAGVECIK</sequence>
<dbReference type="PRINTS" id="PR00258">
    <property type="entry name" value="SPERACTRCPTR"/>
</dbReference>
<dbReference type="Proteomes" id="UP001181693">
    <property type="component" value="Unassembled WGS sequence"/>
</dbReference>
<feature type="region of interest" description="Disordered" evidence="10">
    <location>
        <begin position="32"/>
        <end position="118"/>
    </location>
</feature>
<dbReference type="Pfam" id="PF00530">
    <property type="entry name" value="SRCR"/>
    <property type="match status" value="1"/>
</dbReference>
<proteinExistence type="predicted"/>
<feature type="compositionally biased region" description="Basic and acidic residues" evidence="10">
    <location>
        <begin position="84"/>
        <end position="96"/>
    </location>
</feature>
<comment type="caution">
    <text evidence="9">Lacks conserved residue(s) required for the propagation of feature annotation.</text>
</comment>
<comment type="subcellular location">
    <subcellularLocation>
        <location evidence="1">Membrane</location>
        <topology evidence="1">Single-pass type II membrane protein</topology>
    </subcellularLocation>
</comment>
<dbReference type="Gene3D" id="3.10.250.10">
    <property type="entry name" value="SRCR-like domain"/>
    <property type="match status" value="1"/>
</dbReference>
<keyword evidence="7" id="KW-0675">Receptor</keyword>
<dbReference type="PANTHER" id="PTHR48071:SF18">
    <property type="entry name" value="DELETED IN MALIGNANT BRAIN TUMORS 1 PROTEIN-RELATED"/>
    <property type="match status" value="1"/>
</dbReference>
<evidence type="ECO:0000256" key="1">
    <source>
        <dbReference type="ARBA" id="ARBA00004606"/>
    </source>
</evidence>
<evidence type="ECO:0000256" key="8">
    <source>
        <dbReference type="ARBA" id="ARBA00023180"/>
    </source>
</evidence>
<dbReference type="InterPro" id="IPR036772">
    <property type="entry name" value="SRCR-like_dom_sf"/>
</dbReference>
<evidence type="ECO:0000259" key="11">
    <source>
        <dbReference type="PROSITE" id="PS50287"/>
    </source>
</evidence>
<evidence type="ECO:0000256" key="6">
    <source>
        <dbReference type="ARBA" id="ARBA00023157"/>
    </source>
</evidence>
<dbReference type="AlphaFoldDB" id="A0AAV3ANV5"/>
<reference evidence="12" key="1">
    <citation type="thesis" date="2020" institute="ProQuest LLC" country="789 East Eisenhower Parkway, Ann Arbor, MI, USA">
        <title>Comparative Genomics and Chromosome Evolution.</title>
        <authorList>
            <person name="Mudd A.B."/>
        </authorList>
    </citation>
    <scope>NUCLEOTIDE SEQUENCE</scope>
    <source>
        <strain evidence="12">1538</strain>
        <tissue evidence="12">Blood</tissue>
    </source>
</reference>
<dbReference type="EMBL" id="DYDO01000003">
    <property type="protein sequence ID" value="DBA29164.1"/>
    <property type="molecule type" value="Genomic_DNA"/>
</dbReference>
<dbReference type="PROSITE" id="PS50287">
    <property type="entry name" value="SRCR_2"/>
    <property type="match status" value="1"/>
</dbReference>
<evidence type="ECO:0000256" key="5">
    <source>
        <dbReference type="ARBA" id="ARBA00023136"/>
    </source>
</evidence>
<evidence type="ECO:0000256" key="9">
    <source>
        <dbReference type="PROSITE-ProRule" id="PRU00196"/>
    </source>
</evidence>
<dbReference type="GO" id="GO:0006898">
    <property type="term" value="P:receptor-mediated endocytosis"/>
    <property type="evidence" value="ECO:0007669"/>
    <property type="project" value="InterPro"/>
</dbReference>
<gene>
    <name evidence="12" type="ORF">GDO54_009417</name>
</gene>
<dbReference type="SMART" id="SM00202">
    <property type="entry name" value="SR"/>
    <property type="match status" value="1"/>
</dbReference>
<evidence type="ECO:0000256" key="2">
    <source>
        <dbReference type="ARBA" id="ARBA00022692"/>
    </source>
</evidence>
<name>A0AAV3ANV5_PYXAD</name>
<accession>A0AAV3ANV5</accession>
<dbReference type="InterPro" id="IPR001190">
    <property type="entry name" value="SRCR"/>
</dbReference>
<keyword evidence="2" id="KW-0812">Transmembrane</keyword>
<comment type="caution">
    <text evidence="12">The sequence shown here is derived from an EMBL/GenBank/DDBJ whole genome shotgun (WGS) entry which is preliminary data.</text>
</comment>